<dbReference type="InterPro" id="IPR051690">
    <property type="entry name" value="PseI-like"/>
</dbReference>
<feature type="domain" description="AFP-like" evidence="1">
    <location>
        <begin position="294"/>
        <end position="351"/>
    </location>
</feature>
<keyword evidence="3" id="KW-1185">Reference proteome</keyword>
<dbReference type="NCBIfam" id="TIGR03586">
    <property type="entry name" value="PseI"/>
    <property type="match status" value="1"/>
</dbReference>
<dbReference type="HOGENOM" id="CLU_040465_0_1_6"/>
<dbReference type="InterPro" id="IPR013974">
    <property type="entry name" value="SAF"/>
</dbReference>
<evidence type="ECO:0000259" key="1">
    <source>
        <dbReference type="PROSITE" id="PS50844"/>
    </source>
</evidence>
<dbReference type="PANTHER" id="PTHR42966">
    <property type="entry name" value="N-ACETYLNEURAMINATE SYNTHASE"/>
    <property type="match status" value="1"/>
</dbReference>
<organism evidence="2 3">
    <name type="scientific">Paraglaciecola psychrophila 170</name>
    <dbReference type="NCBI Taxonomy" id="1129794"/>
    <lineage>
        <taxon>Bacteria</taxon>
        <taxon>Pseudomonadati</taxon>
        <taxon>Pseudomonadota</taxon>
        <taxon>Gammaproteobacteria</taxon>
        <taxon>Alteromonadales</taxon>
        <taxon>Alteromonadaceae</taxon>
        <taxon>Paraglaciecola</taxon>
    </lineage>
</organism>
<dbReference type="PROSITE" id="PS50844">
    <property type="entry name" value="AFP_LIKE"/>
    <property type="match status" value="1"/>
</dbReference>
<dbReference type="PATRIC" id="fig|1129794.4.peg.3672"/>
<proteinExistence type="predicted"/>
<dbReference type="InterPro" id="IPR057736">
    <property type="entry name" value="SAF_PseI/NeuA/NeuB"/>
</dbReference>
<gene>
    <name evidence="2" type="ORF">C427_3689</name>
</gene>
<dbReference type="Pfam" id="PF08666">
    <property type="entry name" value="SAF"/>
    <property type="match status" value="1"/>
</dbReference>
<dbReference type="GO" id="GO:0016051">
    <property type="term" value="P:carbohydrate biosynthetic process"/>
    <property type="evidence" value="ECO:0007669"/>
    <property type="project" value="InterPro"/>
</dbReference>
<dbReference type="PANTHER" id="PTHR42966:SF2">
    <property type="entry name" value="PSEUDAMINIC ACID SYNTHASE"/>
    <property type="match status" value="1"/>
</dbReference>
<dbReference type="STRING" id="1129794.C427_3689"/>
<dbReference type="InterPro" id="IPR036732">
    <property type="entry name" value="AFP_Neu5c_C_sf"/>
</dbReference>
<dbReference type="InterPro" id="IPR013132">
    <property type="entry name" value="PseI/NeuA/B-like_N"/>
</dbReference>
<dbReference type="GO" id="GO:0047444">
    <property type="term" value="F:N-acylneuraminate-9-phosphate synthase activity"/>
    <property type="evidence" value="ECO:0007669"/>
    <property type="project" value="TreeGrafter"/>
</dbReference>
<dbReference type="Gene3D" id="3.20.20.70">
    <property type="entry name" value="Aldolase class I"/>
    <property type="match status" value="1"/>
</dbReference>
<dbReference type="EMBL" id="CP003837">
    <property type="protein sequence ID" value="AGH45797.1"/>
    <property type="molecule type" value="Genomic_DNA"/>
</dbReference>
<dbReference type="SMART" id="SM00858">
    <property type="entry name" value="SAF"/>
    <property type="match status" value="1"/>
</dbReference>
<dbReference type="InterPro" id="IPR013785">
    <property type="entry name" value="Aldolase_TIM"/>
</dbReference>
<protein>
    <submittedName>
        <fullName evidence="2">N-acylneuraminate-9-phosphate synthase</fullName>
    </submittedName>
</protein>
<dbReference type="InterPro" id="IPR006190">
    <property type="entry name" value="SAF_AFP_Neu5Ac"/>
</dbReference>
<dbReference type="Pfam" id="PF03102">
    <property type="entry name" value="NeuB"/>
    <property type="match status" value="1"/>
</dbReference>
<accession>K7AA09</accession>
<dbReference type="RefSeq" id="WP_007637849.1">
    <property type="nucleotide sequence ID" value="NC_020514.1"/>
</dbReference>
<dbReference type="KEGG" id="gps:C427_3689"/>
<sequence length="351" mass="38195">MNEIKLGKRSIGADFPPFVIAELSGNHSQQLDVAMLMVEAAAKAGAHAIKLQTFTADSMTLDVNNEHFVIHEEDSLWRGESLHALYQKAATPYAWHQPLFDKAKSLGMLAFSSPFDEQAVDFLDDLNVPCFKIASFELTDLPLIRKAASKKKPLILSTGMASLTEIEQAVNVARQAGCEDIILLKCTSTYPAQPTQSNILTIPHLRDAFGCQMGLSDHTAGIGVSVAAVALGATVIEKHFVLDRQAGGVDAAFSLQPDELASLVIETKRAHQALGQVKYGGTQAEEKSKQYRRSIYVSENVLQGQALSSTNLRIVRPAFGLAPKHWDNVLGKVAKHALVKGTPLDWSMFEC</sequence>
<dbReference type="AlphaFoldDB" id="K7AA09"/>
<dbReference type="Proteomes" id="UP000011864">
    <property type="component" value="Chromosome"/>
</dbReference>
<name>K7AA09_9ALTE</name>
<dbReference type="eggNOG" id="COG2089">
    <property type="taxonomic scope" value="Bacteria"/>
</dbReference>
<evidence type="ECO:0000313" key="2">
    <source>
        <dbReference type="EMBL" id="AGH45797.1"/>
    </source>
</evidence>
<dbReference type="CDD" id="cd11615">
    <property type="entry name" value="SAF_NeuB_like"/>
    <property type="match status" value="1"/>
</dbReference>
<evidence type="ECO:0000313" key="3">
    <source>
        <dbReference type="Proteomes" id="UP000011864"/>
    </source>
</evidence>
<dbReference type="InterPro" id="IPR020030">
    <property type="entry name" value="Pseudaminic_synth_PseI"/>
</dbReference>
<reference evidence="2 3" key="1">
    <citation type="journal article" date="2013" name="Genome Announc.">
        <title>Complete Genome Sequence of Glaciecola psychrophila Strain 170T.</title>
        <authorList>
            <person name="Yin J."/>
            <person name="Chen J."/>
            <person name="Liu G."/>
            <person name="Yu Y."/>
            <person name="Song L."/>
            <person name="Wang X."/>
            <person name="Qu X."/>
        </authorList>
    </citation>
    <scope>NUCLEOTIDE SEQUENCE [LARGE SCALE GENOMIC DNA]</scope>
    <source>
        <strain evidence="2 3">170</strain>
    </source>
</reference>
<dbReference type="SUPFAM" id="SSF51569">
    <property type="entry name" value="Aldolase"/>
    <property type="match status" value="1"/>
</dbReference>
<dbReference type="SUPFAM" id="SSF51269">
    <property type="entry name" value="AFP III-like domain"/>
    <property type="match status" value="1"/>
</dbReference>
<dbReference type="Gene3D" id="3.90.1210.10">
    <property type="entry name" value="Antifreeze-like/N-acetylneuraminic acid synthase C-terminal domain"/>
    <property type="match status" value="1"/>
</dbReference>
<dbReference type="OrthoDB" id="9781701at2"/>